<feature type="domain" description="4Fe-4S ferredoxin-type" evidence="12">
    <location>
        <begin position="31"/>
        <end position="60"/>
    </location>
</feature>
<keyword evidence="9" id="KW-0249">Electron transport</keyword>
<keyword evidence="6" id="KW-0004">4Fe-4S</keyword>
<dbReference type="AlphaFoldDB" id="A0A6J7FWP2"/>
<evidence type="ECO:0000256" key="2">
    <source>
        <dbReference type="ARBA" id="ARBA00001966"/>
    </source>
</evidence>
<dbReference type="EMBL" id="CAFBMO010000011">
    <property type="protein sequence ID" value="CAB4899947.1"/>
    <property type="molecule type" value="Genomic_DNA"/>
</dbReference>
<dbReference type="SUPFAM" id="SSF54862">
    <property type="entry name" value="4Fe-4S ferredoxins"/>
    <property type="match status" value="1"/>
</dbReference>
<dbReference type="GO" id="GO:0051539">
    <property type="term" value="F:4 iron, 4 sulfur cluster binding"/>
    <property type="evidence" value="ECO:0007669"/>
    <property type="project" value="UniProtKB-KW"/>
</dbReference>
<comment type="cofactor">
    <cofactor evidence="1">
        <name>[3Fe-4S] cluster</name>
        <dbReference type="ChEBI" id="CHEBI:21137"/>
    </cofactor>
</comment>
<dbReference type="PROSITE" id="PS51379">
    <property type="entry name" value="4FE4S_FER_2"/>
    <property type="match status" value="1"/>
</dbReference>
<dbReference type="Gene3D" id="3.30.70.20">
    <property type="match status" value="1"/>
</dbReference>
<evidence type="ECO:0000256" key="8">
    <source>
        <dbReference type="ARBA" id="ARBA00022737"/>
    </source>
</evidence>
<dbReference type="EMBL" id="CAEZVB010000151">
    <property type="protein sequence ID" value="CAB4634037.1"/>
    <property type="molecule type" value="Genomic_DNA"/>
</dbReference>
<evidence type="ECO:0000313" key="13">
    <source>
        <dbReference type="EMBL" id="CAB4634037.1"/>
    </source>
</evidence>
<evidence type="ECO:0000256" key="4">
    <source>
        <dbReference type="ARBA" id="ARBA00013529"/>
    </source>
</evidence>
<evidence type="ECO:0000259" key="12">
    <source>
        <dbReference type="PROSITE" id="PS51379"/>
    </source>
</evidence>
<name>A0A6J7FWP2_9ZZZZ</name>
<dbReference type="GO" id="GO:0009055">
    <property type="term" value="F:electron transfer activity"/>
    <property type="evidence" value="ECO:0007669"/>
    <property type="project" value="InterPro"/>
</dbReference>
<protein>
    <recommendedName>
        <fullName evidence="4">Ferredoxin</fullName>
    </recommendedName>
</protein>
<keyword evidence="7" id="KW-0479">Metal-binding</keyword>
<dbReference type="PROSITE" id="PS00198">
    <property type="entry name" value="4FE4S_FER_1"/>
    <property type="match status" value="1"/>
</dbReference>
<evidence type="ECO:0000256" key="7">
    <source>
        <dbReference type="ARBA" id="ARBA00022723"/>
    </source>
</evidence>
<dbReference type="InterPro" id="IPR017900">
    <property type="entry name" value="4Fe4S_Fe_S_CS"/>
</dbReference>
<dbReference type="InterPro" id="IPR000813">
    <property type="entry name" value="7Fe_ferredoxin"/>
</dbReference>
<dbReference type="PANTHER" id="PTHR42859:SF2">
    <property type="entry name" value="FERREDOXIN"/>
    <property type="match status" value="1"/>
</dbReference>
<dbReference type="InterPro" id="IPR054830">
    <property type="entry name" value="FdxA_Actino"/>
</dbReference>
<dbReference type="GO" id="GO:0046872">
    <property type="term" value="F:metal ion binding"/>
    <property type="evidence" value="ECO:0007669"/>
    <property type="project" value="UniProtKB-KW"/>
</dbReference>
<dbReference type="PRINTS" id="PR00354">
    <property type="entry name" value="7FE8SFRDOXIN"/>
</dbReference>
<dbReference type="InterPro" id="IPR017896">
    <property type="entry name" value="4Fe4S_Fe-S-bd"/>
</dbReference>
<sequence>MTYVITGSCIDVLDKTCVKECPVDCIYEGVRSMYINPEECIDCGACEPVCPSDAIFYEAELPEHQVQFLEDNARFFVDVLSGRDEPVGTPMGAKAYGPVGVDTDLVRNSPTNQVTE</sequence>
<evidence type="ECO:0000313" key="14">
    <source>
        <dbReference type="EMBL" id="CAB4899947.1"/>
    </source>
</evidence>
<comment type="cofactor">
    <cofactor evidence="2">
        <name>[4Fe-4S] cluster</name>
        <dbReference type="ChEBI" id="CHEBI:49883"/>
    </cofactor>
</comment>
<proteinExistence type="predicted"/>
<reference evidence="14" key="1">
    <citation type="submission" date="2020-05" db="EMBL/GenBank/DDBJ databases">
        <authorList>
            <person name="Chiriac C."/>
            <person name="Salcher M."/>
            <person name="Ghai R."/>
            <person name="Kavagutti S V."/>
        </authorList>
    </citation>
    <scope>NUCLEOTIDE SEQUENCE</scope>
</reference>
<keyword evidence="10" id="KW-0408">Iron</keyword>
<evidence type="ECO:0000256" key="11">
    <source>
        <dbReference type="ARBA" id="ARBA00023014"/>
    </source>
</evidence>
<dbReference type="InterPro" id="IPR050294">
    <property type="entry name" value="RnfB_subfamily"/>
</dbReference>
<evidence type="ECO:0000256" key="10">
    <source>
        <dbReference type="ARBA" id="ARBA00023004"/>
    </source>
</evidence>
<dbReference type="NCBIfam" id="NF045480">
    <property type="entry name" value="FdxA_Actino"/>
    <property type="match status" value="1"/>
</dbReference>
<dbReference type="Pfam" id="PF00037">
    <property type="entry name" value="Fer4"/>
    <property type="match status" value="1"/>
</dbReference>
<accession>A0A6J7FWP2</accession>
<keyword evidence="11" id="KW-0411">Iron-sulfur</keyword>
<evidence type="ECO:0000256" key="5">
    <source>
        <dbReference type="ARBA" id="ARBA00022448"/>
    </source>
</evidence>
<keyword evidence="5" id="KW-0813">Transport</keyword>
<keyword evidence="8" id="KW-0677">Repeat</keyword>
<evidence type="ECO:0000256" key="6">
    <source>
        <dbReference type="ARBA" id="ARBA00022485"/>
    </source>
</evidence>
<evidence type="ECO:0000256" key="9">
    <source>
        <dbReference type="ARBA" id="ARBA00022982"/>
    </source>
</evidence>
<comment type="function">
    <text evidence="3">Ferredoxins are iron-sulfur proteins that transfer electrons in a wide variety of metabolic reactions.</text>
</comment>
<evidence type="ECO:0000256" key="3">
    <source>
        <dbReference type="ARBA" id="ARBA00003532"/>
    </source>
</evidence>
<organism evidence="14">
    <name type="scientific">freshwater metagenome</name>
    <dbReference type="NCBI Taxonomy" id="449393"/>
    <lineage>
        <taxon>unclassified sequences</taxon>
        <taxon>metagenomes</taxon>
        <taxon>ecological metagenomes</taxon>
    </lineage>
</organism>
<dbReference type="PANTHER" id="PTHR42859">
    <property type="entry name" value="OXIDOREDUCTASE"/>
    <property type="match status" value="1"/>
</dbReference>
<gene>
    <name evidence="13" type="ORF">UFOPK1908_01646</name>
    <name evidence="14" type="ORF">UFOPK3576_00403</name>
</gene>
<evidence type="ECO:0000256" key="1">
    <source>
        <dbReference type="ARBA" id="ARBA00001927"/>
    </source>
</evidence>